<name>A0ABR0CCZ1_PURLI</name>
<dbReference type="EMBL" id="JAWRVI010000005">
    <property type="protein sequence ID" value="KAK4093573.1"/>
    <property type="molecule type" value="Genomic_DNA"/>
</dbReference>
<evidence type="ECO:0000313" key="2">
    <source>
        <dbReference type="EMBL" id="KAK4093573.1"/>
    </source>
</evidence>
<dbReference type="InterPro" id="IPR002575">
    <property type="entry name" value="Aminoglycoside_PTrfase"/>
</dbReference>
<reference evidence="2 3" key="1">
    <citation type="journal article" date="2024" name="Microbiol. Resour. Announc.">
        <title>Genome annotations for the ascomycete fungi Trichoderma harzianum, Trichoderma aggressivum, and Purpureocillium lilacinum.</title>
        <authorList>
            <person name="Beijen E.P.W."/>
            <person name="Ohm R.A."/>
        </authorList>
    </citation>
    <scope>NUCLEOTIDE SEQUENCE [LARGE SCALE GENOMIC DNA]</scope>
    <source>
        <strain evidence="2 3">CBS 150709</strain>
    </source>
</reference>
<dbReference type="Proteomes" id="UP001287286">
    <property type="component" value="Unassembled WGS sequence"/>
</dbReference>
<dbReference type="InterPro" id="IPR051678">
    <property type="entry name" value="AGP_Transferase"/>
</dbReference>
<dbReference type="PANTHER" id="PTHR21310">
    <property type="entry name" value="AMINOGLYCOSIDE PHOSPHOTRANSFERASE-RELATED-RELATED"/>
    <property type="match status" value="1"/>
</dbReference>
<dbReference type="CDD" id="cd05120">
    <property type="entry name" value="APH_ChoK_like"/>
    <property type="match status" value="1"/>
</dbReference>
<dbReference type="InterPro" id="IPR011009">
    <property type="entry name" value="Kinase-like_dom_sf"/>
</dbReference>
<evidence type="ECO:0000313" key="3">
    <source>
        <dbReference type="Proteomes" id="UP001287286"/>
    </source>
</evidence>
<dbReference type="PANTHER" id="PTHR21310:SF58">
    <property type="entry name" value="AMINOGLYCOSIDE PHOSPHOTRANSFERASE DOMAIN-CONTAINING PROTEIN"/>
    <property type="match status" value="1"/>
</dbReference>
<sequence length="535" mass="60154">MAPTTDEKVQAAVSIVQQAQLPYPLDRLLESFVFEALNPRLAASFLQRHCHDGPTLHSDALSLVSDWKYIVESVLQSETLPQAPDVEDASMISSRDGMKCCITGQPGTRNDPLIVTPVLPLPVGWIQSSERSSPPLIVTGGSNAPEIPRASGLSTVTAPQYRISPVFIGLRNGPLFVNGSVPVLGDHSRRGTSPVDAIFIGTHARFSTSIRWIIIEQRILSRKQGTHGSLSDARRLSSSPLRRQGFLAGFTELLKPAFLLVWRLLPEKVRFFAYECLRKVGSILYDYEGNNVQRLPFGLFLKYPGDPGLCRNEFHTLQMIRKYTCIPAPRPLDIAVVASSGYLFRQKEYLLMTQMPGRQATDCYEELSDDEMTTFVQEMQAIVSQIRSIPKLVGDGYAICDSLGGPIRDHRIRDATPFGPFANEDGFNALLRNPDDSSRKGHEAVFTHPDLNFRNILIDEASNEDGTIGWHVTGIVDWETAGFYPEYWEYTKMLFESFRYEERLKIQIHRIFGAFGDYSKEVEVEKRSWEEGDYI</sequence>
<comment type="caution">
    <text evidence="2">The sequence shown here is derived from an EMBL/GenBank/DDBJ whole genome shotgun (WGS) entry which is preliminary data.</text>
</comment>
<protein>
    <recommendedName>
        <fullName evidence="1">Aminoglycoside phosphotransferase domain-containing protein</fullName>
    </recommendedName>
</protein>
<dbReference type="Pfam" id="PF01636">
    <property type="entry name" value="APH"/>
    <property type="match status" value="1"/>
</dbReference>
<feature type="domain" description="Aminoglycoside phosphotransferase" evidence="1">
    <location>
        <begin position="307"/>
        <end position="499"/>
    </location>
</feature>
<proteinExistence type="predicted"/>
<keyword evidence="3" id="KW-1185">Reference proteome</keyword>
<dbReference type="SUPFAM" id="SSF56112">
    <property type="entry name" value="Protein kinase-like (PK-like)"/>
    <property type="match status" value="1"/>
</dbReference>
<evidence type="ECO:0000259" key="1">
    <source>
        <dbReference type="Pfam" id="PF01636"/>
    </source>
</evidence>
<accession>A0ABR0CCZ1</accession>
<gene>
    <name evidence="2" type="ORF">Purlil1_1907</name>
</gene>
<organism evidence="2 3">
    <name type="scientific">Purpureocillium lilacinum</name>
    <name type="common">Paecilomyces lilacinus</name>
    <dbReference type="NCBI Taxonomy" id="33203"/>
    <lineage>
        <taxon>Eukaryota</taxon>
        <taxon>Fungi</taxon>
        <taxon>Dikarya</taxon>
        <taxon>Ascomycota</taxon>
        <taxon>Pezizomycotina</taxon>
        <taxon>Sordariomycetes</taxon>
        <taxon>Hypocreomycetidae</taxon>
        <taxon>Hypocreales</taxon>
        <taxon>Ophiocordycipitaceae</taxon>
        <taxon>Purpureocillium</taxon>
    </lineage>
</organism>